<comment type="similarity">
    <text evidence="2">Belongs to the RNase H family.</text>
</comment>
<dbReference type="SUPFAM" id="SSF53098">
    <property type="entry name" value="Ribonuclease H-like"/>
    <property type="match status" value="1"/>
</dbReference>
<gene>
    <name evidence="9" type="ORF">EGW08_022614</name>
</gene>
<dbReference type="Gene3D" id="3.40.50.300">
    <property type="entry name" value="P-loop containing nucleotide triphosphate hydrolases"/>
    <property type="match status" value="1"/>
</dbReference>
<dbReference type="Gene3D" id="3.30.420.10">
    <property type="entry name" value="Ribonuclease H-like superfamily/Ribonuclease H"/>
    <property type="match status" value="1"/>
</dbReference>
<dbReference type="PANTHER" id="PTHR10642:SF26">
    <property type="entry name" value="RIBONUCLEASE H1"/>
    <property type="match status" value="1"/>
</dbReference>
<dbReference type="Pfam" id="PF02223">
    <property type="entry name" value="Thymidylate_kin"/>
    <property type="match status" value="1"/>
</dbReference>
<proteinExistence type="inferred from homology"/>
<evidence type="ECO:0000256" key="3">
    <source>
        <dbReference type="ARBA" id="ARBA00012180"/>
    </source>
</evidence>
<keyword evidence="6" id="KW-0255">Endonuclease</keyword>
<dbReference type="PANTHER" id="PTHR10642">
    <property type="entry name" value="RIBONUCLEASE H1"/>
    <property type="match status" value="1"/>
</dbReference>
<dbReference type="InterPro" id="IPR027417">
    <property type="entry name" value="P-loop_NTPase"/>
</dbReference>
<dbReference type="FunFam" id="3.30.420.10:FF:000115">
    <property type="entry name" value="Ribonuclease H"/>
    <property type="match status" value="1"/>
</dbReference>
<evidence type="ECO:0000256" key="5">
    <source>
        <dbReference type="ARBA" id="ARBA00022723"/>
    </source>
</evidence>
<dbReference type="STRING" id="188477.A0A3S0ZKP0"/>
<dbReference type="GO" id="GO:0003676">
    <property type="term" value="F:nucleic acid binding"/>
    <property type="evidence" value="ECO:0007669"/>
    <property type="project" value="InterPro"/>
</dbReference>
<dbReference type="GO" id="GO:0043137">
    <property type="term" value="P:DNA replication, removal of RNA primer"/>
    <property type="evidence" value="ECO:0007669"/>
    <property type="project" value="TreeGrafter"/>
</dbReference>
<dbReference type="InterPro" id="IPR002156">
    <property type="entry name" value="RNaseH_domain"/>
</dbReference>
<evidence type="ECO:0000256" key="1">
    <source>
        <dbReference type="ARBA" id="ARBA00000077"/>
    </source>
</evidence>
<evidence type="ECO:0000313" key="9">
    <source>
        <dbReference type="EMBL" id="RUS69627.1"/>
    </source>
</evidence>
<dbReference type="InterPro" id="IPR050092">
    <property type="entry name" value="RNase_H"/>
</dbReference>
<dbReference type="SUPFAM" id="SSF52540">
    <property type="entry name" value="P-loop containing nucleoside triphosphate hydrolases"/>
    <property type="match status" value="1"/>
</dbReference>
<dbReference type="GO" id="GO:0004523">
    <property type="term" value="F:RNA-DNA hybrid ribonuclease activity"/>
    <property type="evidence" value="ECO:0007669"/>
    <property type="project" value="UniProtKB-EC"/>
</dbReference>
<dbReference type="EMBL" id="RQTK01001619">
    <property type="protein sequence ID" value="RUS69627.1"/>
    <property type="molecule type" value="Genomic_DNA"/>
</dbReference>
<dbReference type="PROSITE" id="PS50879">
    <property type="entry name" value="RNASE_H_1"/>
    <property type="match status" value="1"/>
</dbReference>
<evidence type="ECO:0000313" key="10">
    <source>
        <dbReference type="Proteomes" id="UP000271974"/>
    </source>
</evidence>
<keyword evidence="10" id="KW-1185">Reference proteome</keyword>
<evidence type="ECO:0000256" key="2">
    <source>
        <dbReference type="ARBA" id="ARBA00005300"/>
    </source>
</evidence>
<accession>A0A3S0ZKP0</accession>
<evidence type="ECO:0000259" key="8">
    <source>
        <dbReference type="PROSITE" id="PS50879"/>
    </source>
</evidence>
<evidence type="ECO:0000256" key="7">
    <source>
        <dbReference type="ARBA" id="ARBA00022801"/>
    </source>
</evidence>
<organism evidence="9 10">
    <name type="scientific">Elysia chlorotica</name>
    <name type="common">Eastern emerald elysia</name>
    <name type="synonym">Sea slug</name>
    <dbReference type="NCBI Taxonomy" id="188477"/>
    <lineage>
        <taxon>Eukaryota</taxon>
        <taxon>Metazoa</taxon>
        <taxon>Spiralia</taxon>
        <taxon>Lophotrochozoa</taxon>
        <taxon>Mollusca</taxon>
        <taxon>Gastropoda</taxon>
        <taxon>Heterobranchia</taxon>
        <taxon>Euthyneura</taxon>
        <taxon>Panpulmonata</taxon>
        <taxon>Sacoglossa</taxon>
        <taxon>Placobranchoidea</taxon>
        <taxon>Plakobranchidae</taxon>
        <taxon>Elysia</taxon>
    </lineage>
</organism>
<name>A0A3S0ZKP0_ELYCH</name>
<dbReference type="InterPro" id="IPR036397">
    <property type="entry name" value="RNaseH_sf"/>
</dbReference>
<dbReference type="Proteomes" id="UP000271974">
    <property type="component" value="Unassembled WGS sequence"/>
</dbReference>
<dbReference type="InterPro" id="IPR012337">
    <property type="entry name" value="RNaseH-like_sf"/>
</dbReference>
<keyword evidence="4" id="KW-0540">Nuclease</keyword>
<dbReference type="OrthoDB" id="407198at2759"/>
<comment type="caution">
    <text evidence="9">The sequence shown here is derived from an EMBL/GenBank/DDBJ whole genome shotgun (WGS) entry which is preliminary data.</text>
</comment>
<comment type="catalytic activity">
    <reaction evidence="1">
        <text>Endonucleolytic cleavage to 5'-phosphomonoester.</text>
        <dbReference type="EC" id="3.1.26.4"/>
    </reaction>
</comment>
<reference evidence="9 10" key="1">
    <citation type="submission" date="2019-01" db="EMBL/GenBank/DDBJ databases">
        <title>A draft genome assembly of the solar-powered sea slug Elysia chlorotica.</title>
        <authorList>
            <person name="Cai H."/>
            <person name="Li Q."/>
            <person name="Fang X."/>
            <person name="Li J."/>
            <person name="Curtis N.E."/>
            <person name="Altenburger A."/>
            <person name="Shibata T."/>
            <person name="Feng M."/>
            <person name="Maeda T."/>
            <person name="Schwartz J.A."/>
            <person name="Shigenobu S."/>
            <person name="Lundholm N."/>
            <person name="Nishiyama T."/>
            <person name="Yang H."/>
            <person name="Hasebe M."/>
            <person name="Li S."/>
            <person name="Pierce S.K."/>
            <person name="Wang J."/>
        </authorList>
    </citation>
    <scope>NUCLEOTIDE SEQUENCE [LARGE SCALE GENOMIC DNA]</scope>
    <source>
        <strain evidence="9">EC2010</strain>
        <tissue evidence="9">Whole organism of an adult</tissue>
    </source>
</reference>
<dbReference type="CDD" id="cd09280">
    <property type="entry name" value="RNase_HI_eukaryote_like"/>
    <property type="match status" value="1"/>
</dbReference>
<dbReference type="Pfam" id="PF00075">
    <property type="entry name" value="RNase_H"/>
    <property type="match status" value="1"/>
</dbReference>
<keyword evidence="7" id="KW-0378">Hydrolase</keyword>
<feature type="domain" description="RNase H type-1" evidence="8">
    <location>
        <begin position="19"/>
        <end position="165"/>
    </location>
</feature>
<evidence type="ECO:0000256" key="6">
    <source>
        <dbReference type="ARBA" id="ARBA00022759"/>
    </source>
</evidence>
<sequence>METKKKQKNFDNFTGSPFDEDGVSVYTDGCCFYNGKSRARAGIGVYWGKDHPDNISDDLPGRPTNNRAEIHAAIKAINLAKNKGIKNLILHTDSQFLINGITKWIDGWKKRDWKQSAGKPVINKEDFVELDEAIKEINVKWVYVKGHSGDPGNDAADALARNAISAYCKMTVDYSIHTIEEAVKLFQASNDKYADIILHRYETMKAACTTDKKPDNLKIILLEGLDASGKSTIAETLKSFNFEMIVYKTPPNTVGQYRAHFDQQSDTLFRRSYYLITNYIAHYELCFLATVLSPKKLVVVMDRFYLSTITYGHTEEFRDIASPQDINIEWPEDLIKPDVIIYAKCEKKDRDERLTARNEKMTKEERQLIENRDYENFLSESYRHFLDYIDLPVITVNTSENLDVKAILGTELPKDIL</sequence>
<protein>
    <recommendedName>
        <fullName evidence="3">ribonuclease H</fullName>
        <ecNumber evidence="3">3.1.26.4</ecNumber>
    </recommendedName>
</protein>
<dbReference type="AlphaFoldDB" id="A0A3S0ZKP0"/>
<dbReference type="EC" id="3.1.26.4" evidence="3"/>
<keyword evidence="5" id="KW-0479">Metal-binding</keyword>
<evidence type="ECO:0000256" key="4">
    <source>
        <dbReference type="ARBA" id="ARBA00022722"/>
    </source>
</evidence>
<dbReference type="InterPro" id="IPR039430">
    <property type="entry name" value="Thymidylate_kin-like_dom"/>
</dbReference>
<dbReference type="GO" id="GO:0046872">
    <property type="term" value="F:metal ion binding"/>
    <property type="evidence" value="ECO:0007669"/>
    <property type="project" value="UniProtKB-KW"/>
</dbReference>